<comment type="caution">
    <text evidence="1">The sequence shown here is derived from an EMBL/GenBank/DDBJ whole genome shotgun (WGS) entry which is preliminary data.</text>
</comment>
<dbReference type="EMBL" id="BLAL01000053">
    <property type="protein sequence ID" value="GES80749.1"/>
    <property type="molecule type" value="Genomic_DNA"/>
</dbReference>
<gene>
    <name evidence="1" type="ORF">RCL2_000800800</name>
</gene>
<sequence length="117" mass="13732">MLLTSYIINPIIAIDSYGMMPFYESLDINVCRRTSIYIPISEDYTVKKNSYFCRDCVLGFVINELFLQLEYELVGKLYLPKSSDFDMNNWKQGIKLGNWQSRITMTLVGKEYKNKND</sequence>
<dbReference type="OrthoDB" id="10498216at2759"/>
<evidence type="ECO:0000313" key="2">
    <source>
        <dbReference type="Proteomes" id="UP000615446"/>
    </source>
</evidence>
<protein>
    <submittedName>
        <fullName evidence="1">Uncharacterized protein</fullName>
    </submittedName>
</protein>
<evidence type="ECO:0000313" key="1">
    <source>
        <dbReference type="EMBL" id="GES80749.1"/>
    </source>
</evidence>
<organism evidence="1 2">
    <name type="scientific">Rhizophagus clarus</name>
    <dbReference type="NCBI Taxonomy" id="94130"/>
    <lineage>
        <taxon>Eukaryota</taxon>
        <taxon>Fungi</taxon>
        <taxon>Fungi incertae sedis</taxon>
        <taxon>Mucoromycota</taxon>
        <taxon>Glomeromycotina</taxon>
        <taxon>Glomeromycetes</taxon>
        <taxon>Glomerales</taxon>
        <taxon>Glomeraceae</taxon>
        <taxon>Rhizophagus</taxon>
    </lineage>
</organism>
<proteinExistence type="predicted"/>
<name>A0A8H3QLB2_9GLOM</name>
<dbReference type="Proteomes" id="UP000615446">
    <property type="component" value="Unassembled WGS sequence"/>
</dbReference>
<dbReference type="AlphaFoldDB" id="A0A8H3QLB2"/>
<accession>A0A8H3QLB2</accession>
<reference evidence="1" key="1">
    <citation type="submission" date="2019-10" db="EMBL/GenBank/DDBJ databases">
        <title>Conservation and host-specific expression of non-tandemly repeated heterogenous ribosome RNA gene in arbuscular mycorrhizal fungi.</title>
        <authorList>
            <person name="Maeda T."/>
            <person name="Kobayashi Y."/>
            <person name="Nakagawa T."/>
            <person name="Ezawa T."/>
            <person name="Yamaguchi K."/>
            <person name="Bino T."/>
            <person name="Nishimoto Y."/>
            <person name="Shigenobu S."/>
            <person name="Kawaguchi M."/>
        </authorList>
    </citation>
    <scope>NUCLEOTIDE SEQUENCE</scope>
    <source>
        <strain evidence="1">HR1</strain>
    </source>
</reference>